<dbReference type="RefSeq" id="WP_343957441.1">
    <property type="nucleotide sequence ID" value="NZ_BAAAMN010000028.1"/>
</dbReference>
<proteinExistence type="predicted"/>
<protein>
    <submittedName>
        <fullName evidence="1">Uncharacterized protein</fullName>
    </submittedName>
</protein>
<keyword evidence="2" id="KW-1185">Reference proteome</keyword>
<sequence length="77" mass="8249">MSQRIPPKKLPYGTVIGDLVIETDEEGDVTLPAAMLTSSGTWMGVTDTGMQWTDIAADQIIAWKPATVTVESPGDRS</sequence>
<evidence type="ECO:0000313" key="2">
    <source>
        <dbReference type="Proteomes" id="UP001501461"/>
    </source>
</evidence>
<dbReference type="Proteomes" id="UP001501461">
    <property type="component" value="Unassembled WGS sequence"/>
</dbReference>
<dbReference type="EMBL" id="BAAAMN010000028">
    <property type="protein sequence ID" value="GAA2036552.1"/>
    <property type="molecule type" value="Genomic_DNA"/>
</dbReference>
<gene>
    <name evidence="1" type="ORF">GCM10009720_16440</name>
</gene>
<evidence type="ECO:0000313" key="1">
    <source>
        <dbReference type="EMBL" id="GAA2036552.1"/>
    </source>
</evidence>
<organism evidence="1 2">
    <name type="scientific">Yaniella flava</name>
    <dbReference type="NCBI Taxonomy" id="287930"/>
    <lineage>
        <taxon>Bacteria</taxon>
        <taxon>Bacillati</taxon>
        <taxon>Actinomycetota</taxon>
        <taxon>Actinomycetes</taxon>
        <taxon>Micrococcales</taxon>
        <taxon>Micrococcaceae</taxon>
        <taxon>Yaniella</taxon>
    </lineage>
</organism>
<comment type="caution">
    <text evidence="1">The sequence shown here is derived from an EMBL/GenBank/DDBJ whole genome shotgun (WGS) entry which is preliminary data.</text>
</comment>
<name>A0ABN2UHD9_9MICC</name>
<reference evidence="1 2" key="1">
    <citation type="journal article" date="2019" name="Int. J. Syst. Evol. Microbiol.">
        <title>The Global Catalogue of Microorganisms (GCM) 10K type strain sequencing project: providing services to taxonomists for standard genome sequencing and annotation.</title>
        <authorList>
            <consortium name="The Broad Institute Genomics Platform"/>
            <consortium name="The Broad Institute Genome Sequencing Center for Infectious Disease"/>
            <person name="Wu L."/>
            <person name="Ma J."/>
        </authorList>
    </citation>
    <scope>NUCLEOTIDE SEQUENCE [LARGE SCALE GENOMIC DNA]</scope>
    <source>
        <strain evidence="1 2">JCM 13595</strain>
    </source>
</reference>
<accession>A0ABN2UHD9</accession>